<dbReference type="GO" id="GO:0022857">
    <property type="term" value="F:transmembrane transporter activity"/>
    <property type="evidence" value="ECO:0007669"/>
    <property type="project" value="InterPro"/>
</dbReference>
<keyword evidence="4 8" id="KW-1133">Transmembrane helix</keyword>
<dbReference type="GO" id="GO:0015744">
    <property type="term" value="P:succinate transport"/>
    <property type="evidence" value="ECO:0007669"/>
    <property type="project" value="TreeGrafter"/>
</dbReference>
<evidence type="ECO:0000256" key="3">
    <source>
        <dbReference type="ARBA" id="ARBA00022692"/>
    </source>
</evidence>
<sequence>MAEDRPTADRFARRLRGALRRDAKRLLTPGPSTVPMLMLGPQVPDDAQVQQVLDLCMRIGEIELSSGESVDEVTATMLRLANAAGLPAVDVDITFTSITMCCHRGNAAQPVTTMRLVRYRTLDLSRLAETEQVVRDIEAGRLDVRAASSRVSEVMRSPHPYPRWIATVGWAGLAASIALLLGGGPVTATAAFVTTAIIDRIGRFLSRLGVAAFFQQALGGFLVTASTILLIAVGLFPAGTRPSFIVAAGITVLLSGLSVVSTVQDALTGYYLTSAARIVEISLLSAGLLTGVVLGLQLGFQFDVTIEVSGDLPSSVGQFGLSMMSGATAAAFYALAGYSPLKSLPIAGAVGGASWAVYGLMTQVIGVGPVPSTGAAALVVGLVAGLLRRGTDTPSMVITLAGVTPLLPGLAAYQGFYQLAVEGVSEGLVTVTVALARGLALAAGVALGIFITRPQRTPEETPSNDSPSSVSSTGSGFMQAPTPTPERPEAADTAPVPAEPK</sequence>
<keyword evidence="3 8" id="KW-0812">Transmembrane</keyword>
<feature type="transmembrane region" description="Helical" evidence="8">
    <location>
        <begin position="396"/>
        <end position="416"/>
    </location>
</feature>
<evidence type="ECO:0000256" key="8">
    <source>
        <dbReference type="SAM" id="Phobius"/>
    </source>
</evidence>
<dbReference type="EMBL" id="FOUY01000001">
    <property type="protein sequence ID" value="SFM64173.1"/>
    <property type="molecule type" value="Genomic_DNA"/>
</dbReference>
<comment type="subcellular location">
    <subcellularLocation>
        <location evidence="1">Cell membrane</location>
        <topology evidence="1">Multi-pass membrane protein</topology>
    </subcellularLocation>
</comment>
<feature type="transmembrane region" description="Helical" evidence="8">
    <location>
        <begin position="428"/>
        <end position="451"/>
    </location>
</feature>
<dbReference type="InterPro" id="IPR024528">
    <property type="entry name" value="ThrE_2"/>
</dbReference>
<feature type="domain" description="Threonine/Serine exporter ThrE" evidence="10">
    <location>
        <begin position="329"/>
        <end position="449"/>
    </location>
</feature>
<evidence type="ECO:0000256" key="6">
    <source>
        <dbReference type="ARBA" id="ARBA00034125"/>
    </source>
</evidence>
<evidence type="ECO:0000313" key="12">
    <source>
        <dbReference type="Proteomes" id="UP000199614"/>
    </source>
</evidence>
<evidence type="ECO:0000259" key="9">
    <source>
        <dbReference type="Pfam" id="PF06738"/>
    </source>
</evidence>
<dbReference type="RefSeq" id="WP_245773240.1">
    <property type="nucleotide sequence ID" value="NZ_FOUY01000001.1"/>
</dbReference>
<evidence type="ECO:0000313" key="11">
    <source>
        <dbReference type="EMBL" id="SFM64173.1"/>
    </source>
</evidence>
<dbReference type="GO" id="GO:0005886">
    <property type="term" value="C:plasma membrane"/>
    <property type="evidence" value="ECO:0007669"/>
    <property type="project" value="UniProtKB-SubCell"/>
</dbReference>
<feature type="transmembrane region" description="Helical" evidence="8">
    <location>
        <begin position="217"/>
        <end position="238"/>
    </location>
</feature>
<dbReference type="PANTHER" id="PTHR34390">
    <property type="entry name" value="UPF0442 PROTEIN YJJB-RELATED"/>
    <property type="match status" value="1"/>
</dbReference>
<dbReference type="Pfam" id="PF12821">
    <property type="entry name" value="ThrE_2"/>
    <property type="match status" value="1"/>
</dbReference>
<feature type="transmembrane region" description="Helical" evidence="8">
    <location>
        <begin position="244"/>
        <end position="263"/>
    </location>
</feature>
<dbReference type="InterPro" id="IPR010619">
    <property type="entry name" value="ThrE-like_N"/>
</dbReference>
<keyword evidence="2" id="KW-1003">Cell membrane</keyword>
<protein>
    <submittedName>
        <fullName evidence="11">Uncharacterized membrane protein YjjP, DUF1212 family</fullName>
    </submittedName>
</protein>
<dbReference type="AlphaFoldDB" id="A0A1I4SIR5"/>
<dbReference type="Proteomes" id="UP000199614">
    <property type="component" value="Unassembled WGS sequence"/>
</dbReference>
<feature type="domain" description="Threonine/serine exporter-like N-terminal" evidence="9">
    <location>
        <begin position="54"/>
        <end position="298"/>
    </location>
</feature>
<dbReference type="InterPro" id="IPR050539">
    <property type="entry name" value="ThrE_Dicarb/AminoAcid_Exp"/>
</dbReference>
<feature type="transmembrane region" description="Helical" evidence="8">
    <location>
        <begin position="275"/>
        <end position="296"/>
    </location>
</feature>
<evidence type="ECO:0000256" key="2">
    <source>
        <dbReference type="ARBA" id="ARBA00022475"/>
    </source>
</evidence>
<proteinExistence type="inferred from homology"/>
<dbReference type="STRING" id="260086.SAMN05216207_1001454"/>
<dbReference type="Pfam" id="PF06738">
    <property type="entry name" value="ThrE"/>
    <property type="match status" value="1"/>
</dbReference>
<gene>
    <name evidence="11" type="ORF">SAMN05216207_1001454</name>
</gene>
<feature type="region of interest" description="Disordered" evidence="7">
    <location>
        <begin position="455"/>
        <end position="501"/>
    </location>
</feature>
<organism evidence="11 12">
    <name type="scientific">Pseudonocardia ammonioxydans</name>
    <dbReference type="NCBI Taxonomy" id="260086"/>
    <lineage>
        <taxon>Bacteria</taxon>
        <taxon>Bacillati</taxon>
        <taxon>Actinomycetota</taxon>
        <taxon>Actinomycetes</taxon>
        <taxon>Pseudonocardiales</taxon>
        <taxon>Pseudonocardiaceae</taxon>
        <taxon>Pseudonocardia</taxon>
    </lineage>
</organism>
<comment type="similarity">
    <text evidence="6">Belongs to the ThrE exporter (TC 2.A.79) family.</text>
</comment>
<name>A0A1I4SIR5_PSUAM</name>
<evidence type="ECO:0000256" key="7">
    <source>
        <dbReference type="SAM" id="MobiDB-lite"/>
    </source>
</evidence>
<accession>A0A1I4SIR5</accession>
<feature type="transmembrane region" description="Helical" evidence="8">
    <location>
        <begin position="367"/>
        <end position="387"/>
    </location>
</feature>
<evidence type="ECO:0000256" key="4">
    <source>
        <dbReference type="ARBA" id="ARBA00022989"/>
    </source>
</evidence>
<evidence type="ECO:0000256" key="5">
    <source>
        <dbReference type="ARBA" id="ARBA00023136"/>
    </source>
</evidence>
<reference evidence="11 12" key="1">
    <citation type="submission" date="2016-10" db="EMBL/GenBank/DDBJ databases">
        <authorList>
            <person name="de Groot N.N."/>
        </authorList>
    </citation>
    <scope>NUCLEOTIDE SEQUENCE [LARGE SCALE GENOMIC DNA]</scope>
    <source>
        <strain evidence="11 12">CGMCC 4.1877</strain>
    </source>
</reference>
<evidence type="ECO:0000259" key="10">
    <source>
        <dbReference type="Pfam" id="PF12821"/>
    </source>
</evidence>
<feature type="transmembrane region" description="Helical" evidence="8">
    <location>
        <begin position="316"/>
        <end position="336"/>
    </location>
</feature>
<dbReference type="PANTHER" id="PTHR34390:SF2">
    <property type="entry name" value="SUCCINATE TRANSPORTER SUBUNIT YJJP-RELATED"/>
    <property type="match status" value="1"/>
</dbReference>
<evidence type="ECO:0000256" key="1">
    <source>
        <dbReference type="ARBA" id="ARBA00004651"/>
    </source>
</evidence>
<keyword evidence="12" id="KW-1185">Reference proteome</keyword>
<feature type="compositionally biased region" description="Low complexity" evidence="7">
    <location>
        <begin position="463"/>
        <end position="475"/>
    </location>
</feature>
<keyword evidence="5 8" id="KW-0472">Membrane</keyword>